<protein>
    <recommendedName>
        <fullName evidence="3">SnoaL-like domain-containing protein</fullName>
    </recommendedName>
</protein>
<dbReference type="RefSeq" id="WP_202689657.1">
    <property type="nucleotide sequence ID" value="NZ_JAESVN010000008.1"/>
</dbReference>
<dbReference type="AlphaFoldDB" id="A0A8K0Y1B1"/>
<reference evidence="1" key="1">
    <citation type="submission" date="2021-01" db="EMBL/GenBank/DDBJ databases">
        <title>Tabrizicola alba sp. nov. a motile alkaliphilic bacterium isolated from a soda lake.</title>
        <authorList>
            <person name="Szuroczki S."/>
            <person name="Abbaszade G."/>
            <person name="Schumann P."/>
            <person name="Toth E."/>
        </authorList>
    </citation>
    <scope>NUCLEOTIDE SEQUENCE</scope>
    <source>
        <strain evidence="1">DMG-N-6</strain>
    </source>
</reference>
<accession>A0A8K0Y1B1</accession>
<name>A0A8K0Y1B1_9RHOB</name>
<evidence type="ECO:0000313" key="1">
    <source>
        <dbReference type="EMBL" id="MBL4918676.1"/>
    </source>
</evidence>
<dbReference type="SUPFAM" id="SSF54427">
    <property type="entry name" value="NTF2-like"/>
    <property type="match status" value="1"/>
</dbReference>
<dbReference type="EMBL" id="JAESVN010000008">
    <property type="protein sequence ID" value="MBL4918676.1"/>
    <property type="molecule type" value="Genomic_DNA"/>
</dbReference>
<dbReference type="InterPro" id="IPR032710">
    <property type="entry name" value="NTF2-like_dom_sf"/>
</dbReference>
<keyword evidence="2" id="KW-1185">Reference proteome</keyword>
<proteinExistence type="predicted"/>
<sequence>MTEINLGQDCGNSPKNRFVQTLAIAMETGQMTPDDLRDDVTWHRPSAQPVSGRDEVLEELSRRDAPASLCVEHAISHGRTGAACGVTVLKNGDRRHFSHFFEFTNTKASRVAAIKSYG</sequence>
<gene>
    <name evidence="1" type="ORF">JL811_15735</name>
</gene>
<organism evidence="1 2">
    <name type="scientific">Szabonella alba</name>
    <dbReference type="NCBI Taxonomy" id="2804194"/>
    <lineage>
        <taxon>Bacteria</taxon>
        <taxon>Pseudomonadati</taxon>
        <taxon>Pseudomonadota</taxon>
        <taxon>Alphaproteobacteria</taxon>
        <taxon>Rhodobacterales</taxon>
        <taxon>Paracoccaceae</taxon>
        <taxon>Szabonella</taxon>
    </lineage>
</organism>
<evidence type="ECO:0000313" key="2">
    <source>
        <dbReference type="Proteomes" id="UP000648908"/>
    </source>
</evidence>
<dbReference type="Gene3D" id="3.10.450.50">
    <property type="match status" value="1"/>
</dbReference>
<evidence type="ECO:0008006" key="3">
    <source>
        <dbReference type="Google" id="ProtNLM"/>
    </source>
</evidence>
<dbReference type="Proteomes" id="UP000648908">
    <property type="component" value="Unassembled WGS sequence"/>
</dbReference>
<comment type="caution">
    <text evidence="1">The sequence shown here is derived from an EMBL/GenBank/DDBJ whole genome shotgun (WGS) entry which is preliminary data.</text>
</comment>